<dbReference type="Gene3D" id="1.20.5.170">
    <property type="match status" value="1"/>
</dbReference>
<dbReference type="InterPro" id="IPR047106">
    <property type="entry name" value="NFIL3-like_bZIP"/>
</dbReference>
<evidence type="ECO:0000256" key="5">
    <source>
        <dbReference type="ARBA" id="ARBA00023242"/>
    </source>
</evidence>
<evidence type="ECO:0000259" key="7">
    <source>
        <dbReference type="PROSITE" id="PS50217"/>
    </source>
</evidence>
<feature type="domain" description="BZIP" evidence="7">
    <location>
        <begin position="88"/>
        <end position="138"/>
    </location>
</feature>
<keyword evidence="5" id="KW-0539">Nucleus</keyword>
<dbReference type="SUPFAM" id="SSF57959">
    <property type="entry name" value="Leucine zipper domain"/>
    <property type="match status" value="1"/>
</dbReference>
<dbReference type="PANTHER" id="PTHR15284:SF6">
    <property type="entry name" value="HYPOTHETICAL LOC799271-RELATED"/>
    <property type="match status" value="1"/>
</dbReference>
<evidence type="ECO:0000256" key="2">
    <source>
        <dbReference type="ARBA" id="ARBA00023015"/>
    </source>
</evidence>
<keyword evidence="4" id="KW-0804">Transcription</keyword>
<accession>A0AA47MYQ4</accession>
<reference evidence="8" key="1">
    <citation type="journal article" date="2023" name="Front. Mar. Sci.">
        <title>A new Merluccius polli reference genome to investigate the effects of global change in West African waters.</title>
        <authorList>
            <person name="Mateo J.L."/>
            <person name="Blanco-Fernandez C."/>
            <person name="Garcia-Vazquez E."/>
            <person name="Machado-Schiaffino G."/>
        </authorList>
    </citation>
    <scope>NUCLEOTIDE SEQUENCE</scope>
    <source>
        <strain evidence="8">C29</strain>
        <tissue evidence="8">Fin</tissue>
    </source>
</reference>
<keyword evidence="2" id="KW-0805">Transcription regulation</keyword>
<keyword evidence="9" id="KW-1185">Reference proteome</keyword>
<comment type="similarity">
    <text evidence="1">Belongs to the bZIP family. NFIL3 subfamily.</text>
</comment>
<comment type="caution">
    <text evidence="8">The sequence shown here is derived from an EMBL/GenBank/DDBJ whole genome shotgun (WGS) entry which is preliminary data.</text>
</comment>
<feature type="compositionally biased region" description="Low complexity" evidence="6">
    <location>
        <begin position="1"/>
        <end position="26"/>
    </location>
</feature>
<dbReference type="SMART" id="SM00338">
    <property type="entry name" value="BRLZ"/>
    <property type="match status" value="1"/>
</dbReference>
<evidence type="ECO:0000313" key="9">
    <source>
        <dbReference type="Proteomes" id="UP001174136"/>
    </source>
</evidence>
<dbReference type="InterPro" id="IPR004827">
    <property type="entry name" value="bZIP"/>
</dbReference>
<proteinExistence type="inferred from homology"/>
<feature type="region of interest" description="Disordered" evidence="6">
    <location>
        <begin position="1"/>
        <end position="33"/>
    </location>
</feature>
<evidence type="ECO:0000313" key="8">
    <source>
        <dbReference type="EMBL" id="KAK0148487.1"/>
    </source>
</evidence>
<evidence type="ECO:0000256" key="4">
    <source>
        <dbReference type="ARBA" id="ARBA00023163"/>
    </source>
</evidence>
<feature type="region of interest" description="Disordered" evidence="6">
    <location>
        <begin position="64"/>
        <end position="107"/>
    </location>
</feature>
<dbReference type="FunFam" id="1.20.5.170:FF:000025">
    <property type="entry name" value="nuclear factor interleukin-3-regulated protein-like"/>
    <property type="match status" value="1"/>
</dbReference>
<dbReference type="InterPro" id="IPR046347">
    <property type="entry name" value="bZIP_sf"/>
</dbReference>
<organism evidence="8 9">
    <name type="scientific">Merluccius polli</name>
    <name type="common">Benguela hake</name>
    <name type="synonym">Merluccius cadenati</name>
    <dbReference type="NCBI Taxonomy" id="89951"/>
    <lineage>
        <taxon>Eukaryota</taxon>
        <taxon>Metazoa</taxon>
        <taxon>Chordata</taxon>
        <taxon>Craniata</taxon>
        <taxon>Vertebrata</taxon>
        <taxon>Euteleostomi</taxon>
        <taxon>Actinopterygii</taxon>
        <taxon>Neopterygii</taxon>
        <taxon>Teleostei</taxon>
        <taxon>Neoteleostei</taxon>
        <taxon>Acanthomorphata</taxon>
        <taxon>Zeiogadaria</taxon>
        <taxon>Gadariae</taxon>
        <taxon>Gadiformes</taxon>
        <taxon>Gadoidei</taxon>
        <taxon>Merlucciidae</taxon>
        <taxon>Merluccius</taxon>
    </lineage>
</organism>
<dbReference type="PROSITE" id="PS50217">
    <property type="entry name" value="BZIP"/>
    <property type="match status" value="1"/>
</dbReference>
<dbReference type="Proteomes" id="UP001174136">
    <property type="component" value="Unassembled WGS sequence"/>
</dbReference>
<dbReference type="Pfam" id="PF07716">
    <property type="entry name" value="bZIP_2"/>
    <property type="match status" value="1"/>
</dbReference>
<evidence type="ECO:0000256" key="6">
    <source>
        <dbReference type="SAM" id="MobiDB-lite"/>
    </source>
</evidence>
<dbReference type="InterPro" id="IPR047229">
    <property type="entry name" value="NFIL3-like"/>
</dbReference>
<protein>
    <submittedName>
        <fullName evidence="8">Nuclear factor interleukin-3-regulated protein</fullName>
    </submittedName>
</protein>
<gene>
    <name evidence="8" type="primary">NFIL3_0</name>
    <name evidence="8" type="ORF">N1851_011191</name>
</gene>
<dbReference type="EMBL" id="JAOPHQ010002017">
    <property type="protein sequence ID" value="KAK0148487.1"/>
    <property type="molecule type" value="Genomic_DNA"/>
</dbReference>
<dbReference type="CDD" id="cd14694">
    <property type="entry name" value="bZIP_NFIL3"/>
    <property type="match status" value="1"/>
</dbReference>
<dbReference type="GO" id="GO:0003677">
    <property type="term" value="F:DNA binding"/>
    <property type="evidence" value="ECO:0007669"/>
    <property type="project" value="UniProtKB-KW"/>
</dbReference>
<keyword evidence="3" id="KW-0238">DNA-binding</keyword>
<evidence type="ECO:0000256" key="1">
    <source>
        <dbReference type="ARBA" id="ARBA00006079"/>
    </source>
</evidence>
<name>A0AA47MYQ4_MERPO</name>
<dbReference type="GO" id="GO:0003700">
    <property type="term" value="F:DNA-binding transcription factor activity"/>
    <property type="evidence" value="ECO:0007669"/>
    <property type="project" value="InterPro"/>
</dbReference>
<dbReference type="AlphaFoldDB" id="A0AA47MYQ4"/>
<dbReference type="PANTHER" id="PTHR15284">
    <property type="entry name" value="NUCLEAR FACTOR INTERLEUKIN-3-REGULATED PROTEIN"/>
    <property type="match status" value="1"/>
</dbReference>
<dbReference type="PROSITE" id="PS00036">
    <property type="entry name" value="BZIP_BASIC"/>
    <property type="match status" value="1"/>
</dbReference>
<sequence length="331" mass="36083">MPNLGPSNSPCQPSFSSSASSSLESSGGEDDGRGAEVELLYPIARPAFLAQHLLRVPQLHARHSSRLHAGAVPRSRRKREMTPAVKKDATYWGRRQKNNEAAKRSREKRRLNDLMMEGELLALSDENAQLRAEVLTMQYHLGFGRGPNKAAAGAVPSGLPLQHVRPQAPYLYPVSTLFQAGGMWGQGSRHSPAAFMLGMKQREMASYGLGSSWQTPPTDGDLRDPPRSQGGHKQELLQGDHLGTSTQHNASCSLLPVPGFSATSTSITRPEGWLMPQLHHPAWQDKPMVHWASGYLSPPGLPLFMAMEYGGERPPAGEPASGSRYFCSPHV</sequence>
<dbReference type="GO" id="GO:0005634">
    <property type="term" value="C:nucleus"/>
    <property type="evidence" value="ECO:0007669"/>
    <property type="project" value="TreeGrafter"/>
</dbReference>
<dbReference type="GO" id="GO:0007623">
    <property type="term" value="P:circadian rhythm"/>
    <property type="evidence" value="ECO:0007669"/>
    <property type="project" value="TreeGrafter"/>
</dbReference>
<evidence type="ECO:0000256" key="3">
    <source>
        <dbReference type="ARBA" id="ARBA00023125"/>
    </source>
</evidence>
<feature type="region of interest" description="Disordered" evidence="6">
    <location>
        <begin position="208"/>
        <end position="234"/>
    </location>
</feature>